<name>A0A9P0QVP2_9ASCO</name>
<dbReference type="PROSITE" id="PS50213">
    <property type="entry name" value="FAS1"/>
    <property type="match status" value="1"/>
</dbReference>
<feature type="region of interest" description="Disordered" evidence="1">
    <location>
        <begin position="996"/>
        <end position="1015"/>
    </location>
</feature>
<evidence type="ECO:0000256" key="1">
    <source>
        <dbReference type="SAM" id="MobiDB-lite"/>
    </source>
</evidence>
<dbReference type="InterPro" id="IPR050904">
    <property type="entry name" value="Adhesion/Biosynth-related"/>
</dbReference>
<feature type="compositionally biased region" description="Basic and acidic residues" evidence="1">
    <location>
        <begin position="1086"/>
        <end position="1095"/>
    </location>
</feature>
<dbReference type="AlphaFoldDB" id="A0A9P0QVP2"/>
<dbReference type="InterPro" id="IPR000782">
    <property type="entry name" value="FAS1_domain"/>
</dbReference>
<reference evidence="4" key="1">
    <citation type="submission" date="2022-03" db="EMBL/GenBank/DDBJ databases">
        <authorList>
            <person name="Legras J.-L."/>
            <person name="Devillers H."/>
            <person name="Grondin C."/>
        </authorList>
    </citation>
    <scope>NUCLEOTIDE SEQUENCE</scope>
    <source>
        <strain evidence="4">CLIB 1423</strain>
    </source>
</reference>
<dbReference type="Proteomes" id="UP000837801">
    <property type="component" value="Unassembled WGS sequence"/>
</dbReference>
<gene>
    <name evidence="4" type="ORF">CLIB1423_36S00606</name>
</gene>
<accession>A0A9P0QVP2</accession>
<feature type="compositionally biased region" description="Polar residues" evidence="1">
    <location>
        <begin position="1050"/>
        <end position="1067"/>
    </location>
</feature>
<organism evidence="4 5">
    <name type="scientific">[Candida] railenensis</name>
    <dbReference type="NCBI Taxonomy" id="45579"/>
    <lineage>
        <taxon>Eukaryota</taxon>
        <taxon>Fungi</taxon>
        <taxon>Dikarya</taxon>
        <taxon>Ascomycota</taxon>
        <taxon>Saccharomycotina</taxon>
        <taxon>Pichiomycetes</taxon>
        <taxon>Debaryomycetaceae</taxon>
        <taxon>Kurtzmaniella</taxon>
    </lineage>
</organism>
<keyword evidence="2" id="KW-0812">Transmembrane</keyword>
<feature type="transmembrane region" description="Helical" evidence="2">
    <location>
        <begin position="941"/>
        <end position="968"/>
    </location>
</feature>
<dbReference type="PANTHER" id="PTHR10900:SF77">
    <property type="entry name" value="FI19380P1"/>
    <property type="match status" value="1"/>
</dbReference>
<dbReference type="PANTHER" id="PTHR10900">
    <property type="entry name" value="PERIOSTIN-RELATED"/>
    <property type="match status" value="1"/>
</dbReference>
<dbReference type="OrthoDB" id="286301at2759"/>
<dbReference type="Gene3D" id="2.30.180.10">
    <property type="entry name" value="FAS1 domain"/>
    <property type="match status" value="2"/>
</dbReference>
<proteinExistence type="predicted"/>
<dbReference type="InterPro" id="IPR036378">
    <property type="entry name" value="FAS1_dom_sf"/>
</dbReference>
<dbReference type="EMBL" id="CAKXYY010000036">
    <property type="protein sequence ID" value="CAH2355865.1"/>
    <property type="molecule type" value="Genomic_DNA"/>
</dbReference>
<feature type="domain" description="FAS1" evidence="3">
    <location>
        <begin position="64"/>
        <end position="204"/>
    </location>
</feature>
<keyword evidence="2" id="KW-1133">Transmembrane helix</keyword>
<feature type="transmembrane region" description="Helical" evidence="2">
    <location>
        <begin position="12"/>
        <end position="31"/>
    </location>
</feature>
<protein>
    <recommendedName>
        <fullName evidence="3">FAS1 domain-containing protein</fullName>
    </recommendedName>
</protein>
<evidence type="ECO:0000256" key="2">
    <source>
        <dbReference type="SAM" id="Phobius"/>
    </source>
</evidence>
<evidence type="ECO:0000313" key="5">
    <source>
        <dbReference type="Proteomes" id="UP000837801"/>
    </source>
</evidence>
<comment type="caution">
    <text evidence="4">The sequence shown here is derived from an EMBL/GenBank/DDBJ whole genome shotgun (WGS) entry which is preliminary data.</text>
</comment>
<dbReference type="SUPFAM" id="SSF82153">
    <property type="entry name" value="FAS1 domain"/>
    <property type="match status" value="2"/>
</dbReference>
<dbReference type="SMART" id="SM00554">
    <property type="entry name" value="FAS1"/>
    <property type="match status" value="1"/>
</dbReference>
<feature type="region of interest" description="Disordered" evidence="1">
    <location>
        <begin position="1025"/>
        <end position="1095"/>
    </location>
</feature>
<keyword evidence="2" id="KW-0472">Membrane</keyword>
<sequence>MQEDTLVLKRVLAMSFLYGFILFAGGIRALAVESGDRVARDLDTSTIAVSQYSKPQESEVPEPPSSIVDILSSNIQYSYFLRQLQRNGLIPFLNSLSNVTLLAPVNSAFAGSFGTKFDWDNNDLLRYVLDQVVVTENLGNDSVIYNTYYNRNKDHTSKGGSYPVLVSHVAESDEYIIDQEATIVEPDIYALHQGSYIQGIDKLLSLKPDFCQFLLASDIDTVNGHGIGFMKKLFAQLFEEESSISVSSSGKKKKKSKKQNPLPSSCAQFMNKTKTLFIPTDDYIYQHLTPLQVDYYTSLFSFQEEEVSGRIIDASPYDVTKQALSETKHDIVDLLENLMLADLVGGVNGTTSSNKDVKIHTSIGGRVDYHTSGRENCRKLRINKSVDSLRDSTNIVLSNGVIHLIGADTSSKGEKKKEDPDAFFQSSNLPVEMIPRKALYALHFSNVVEEYYFRRLDSILDGKSENQTIIVDGDDRDDIPDDDIAISSFSSKQQLQYQVLDGVIDHEEVSENEEYFLLDSKLCSKKRVGGCFKTKVTISEDKIITINDKAKVTQAYQVSNNTMIYLTDNENDAPGSLKHSLVEIISGNGGDRYWDHIDIDSKSCLEIFKELNGFNLFSLDENGKGYSIFLPCGRPQEYGVGHKMYSRGSAWETIGLTLTHLQRNREKYETLLKGFFVEGTIYSDFSGKGKYKNLNGDSLRINTLPQVETDHTEISVNDSTVFEIPLNSDILFNQGVVHITSEVMFPDNLLITMLDLIRATFEKSDKHNVLDLIENYPKLAKKLFGKNGSSSEFSLLAPAPDSLKTFNVSSSFEKLWDFLEFHLVPNSELEVLLACVNGLPDPTFDGNGTGSFSNIRTNLSDTTLNCKYNPEKGRTTLQLNNPQDVNSLAYSKNHEVHVLSHGCARGFGNNAGGNGCVFLIDKPLNLLWLEKPSGNFLHVSLGIVSVGIGIVVGLVIFGVVMLSVAMCINSNSQNKKQNPKLNGDFFSINTEPSFMSVRESSDDNSPIYDRGYETDDDMLRSEHENLLPAYESKRKRGGKKGRNDYLNNDGYGSTRDSSRSPNGTTHEGGTIGPLPISSKSITNALNRERNLPSVM</sequence>
<evidence type="ECO:0000259" key="3">
    <source>
        <dbReference type="PROSITE" id="PS50213"/>
    </source>
</evidence>
<evidence type="ECO:0000313" key="4">
    <source>
        <dbReference type="EMBL" id="CAH2355865.1"/>
    </source>
</evidence>
<keyword evidence="5" id="KW-1185">Reference proteome</keyword>
<dbReference type="Pfam" id="PF02469">
    <property type="entry name" value="Fasciclin"/>
    <property type="match status" value="2"/>
</dbReference>